<accession>A0A843XLB8</accession>
<protein>
    <submittedName>
        <fullName evidence="1">Uncharacterized protein</fullName>
    </submittedName>
</protein>
<name>A0A843XLB8_COLES</name>
<organism evidence="1 2">
    <name type="scientific">Colocasia esculenta</name>
    <name type="common">Wild taro</name>
    <name type="synonym">Arum esculentum</name>
    <dbReference type="NCBI Taxonomy" id="4460"/>
    <lineage>
        <taxon>Eukaryota</taxon>
        <taxon>Viridiplantae</taxon>
        <taxon>Streptophyta</taxon>
        <taxon>Embryophyta</taxon>
        <taxon>Tracheophyta</taxon>
        <taxon>Spermatophyta</taxon>
        <taxon>Magnoliopsida</taxon>
        <taxon>Liliopsida</taxon>
        <taxon>Araceae</taxon>
        <taxon>Aroideae</taxon>
        <taxon>Colocasieae</taxon>
        <taxon>Colocasia</taxon>
    </lineage>
</organism>
<reference evidence="1" key="1">
    <citation type="submission" date="2017-07" db="EMBL/GenBank/DDBJ databases">
        <title>Taro Niue Genome Assembly and Annotation.</title>
        <authorList>
            <person name="Atibalentja N."/>
            <person name="Keating K."/>
            <person name="Fields C.J."/>
        </authorList>
    </citation>
    <scope>NUCLEOTIDE SEQUENCE</scope>
    <source>
        <strain evidence="1">Niue_2</strain>
        <tissue evidence="1">Leaf</tissue>
    </source>
</reference>
<dbReference type="AlphaFoldDB" id="A0A843XLB8"/>
<dbReference type="Proteomes" id="UP000652761">
    <property type="component" value="Unassembled WGS sequence"/>
</dbReference>
<sequence>MSSELDFDSGLASRDGTWRQVMWMLSVGGSVDGDLACGCFSCWILKKSMSRDVDVELFREEINVAVDASVYPQYGVPDVESVSVRTRVEFYRASIFCCITWTWSDAPSRGLACGGPPPVSWDVESISVLCVLLVVVSSWSPWSPFSTASAFVLSSLRGSSFLSALLRELRTTTPVHLFGLLCTMHFGSLWKFRKGVELFVVVSECFGCAGGTVCPWGSDDVFCFSMSGVLSQAVVWVCIVAALRPVHAGCVVMVFGLSVMLPS</sequence>
<comment type="caution">
    <text evidence="1">The sequence shown here is derived from an EMBL/GenBank/DDBJ whole genome shotgun (WGS) entry which is preliminary data.</text>
</comment>
<gene>
    <name evidence="1" type="ORF">Taro_053549</name>
</gene>
<proteinExistence type="predicted"/>
<evidence type="ECO:0000313" key="2">
    <source>
        <dbReference type="Proteomes" id="UP000652761"/>
    </source>
</evidence>
<dbReference type="EMBL" id="NMUH01009903">
    <property type="protein sequence ID" value="MQM20528.1"/>
    <property type="molecule type" value="Genomic_DNA"/>
</dbReference>
<evidence type="ECO:0000313" key="1">
    <source>
        <dbReference type="EMBL" id="MQM20528.1"/>
    </source>
</evidence>
<keyword evidence="2" id="KW-1185">Reference proteome</keyword>